<evidence type="ECO:0000313" key="2">
    <source>
        <dbReference type="EMBL" id="MFC5864067.1"/>
    </source>
</evidence>
<organism evidence="2 3">
    <name type="scientific">Acidicapsa dinghuensis</name>
    <dbReference type="NCBI Taxonomy" id="2218256"/>
    <lineage>
        <taxon>Bacteria</taxon>
        <taxon>Pseudomonadati</taxon>
        <taxon>Acidobacteriota</taxon>
        <taxon>Terriglobia</taxon>
        <taxon>Terriglobales</taxon>
        <taxon>Acidobacteriaceae</taxon>
        <taxon>Acidicapsa</taxon>
    </lineage>
</organism>
<reference evidence="3" key="1">
    <citation type="journal article" date="2019" name="Int. J. Syst. Evol. Microbiol.">
        <title>The Global Catalogue of Microorganisms (GCM) 10K type strain sequencing project: providing services to taxonomists for standard genome sequencing and annotation.</title>
        <authorList>
            <consortium name="The Broad Institute Genomics Platform"/>
            <consortium name="The Broad Institute Genome Sequencing Center for Infectious Disease"/>
            <person name="Wu L."/>
            <person name="Ma J."/>
        </authorList>
    </citation>
    <scope>NUCLEOTIDE SEQUENCE [LARGE SCALE GENOMIC DNA]</scope>
    <source>
        <strain evidence="3">JCM 4087</strain>
    </source>
</reference>
<comment type="caution">
    <text evidence="2">The sequence shown here is derived from an EMBL/GenBank/DDBJ whole genome shotgun (WGS) entry which is preliminary data.</text>
</comment>
<sequence>MRNVAIFILAALAFTAVAAPQQDSSILRQAGHCLVEGRDAKKLLHHDRKELNLGYYIDTTAYPGERTLYVIDYEDPNPSKSQMKGLAFVFFLGDRDNRTVFRLENNATFVRRRRGNGIDFVEPPLGGVWTEEHLEAAIEHINEQGVTAFRVKDLKEKFPDVRCESYSDAR</sequence>
<feature type="chain" id="PRO_5047540346" evidence="1">
    <location>
        <begin position="19"/>
        <end position="170"/>
    </location>
</feature>
<keyword evidence="3" id="KW-1185">Reference proteome</keyword>
<name>A0ABW1EIE2_9BACT</name>
<evidence type="ECO:0000313" key="3">
    <source>
        <dbReference type="Proteomes" id="UP001596091"/>
    </source>
</evidence>
<proteinExistence type="predicted"/>
<accession>A0ABW1EIE2</accession>
<keyword evidence="1" id="KW-0732">Signal</keyword>
<dbReference type="EMBL" id="JBHSPH010000008">
    <property type="protein sequence ID" value="MFC5864067.1"/>
    <property type="molecule type" value="Genomic_DNA"/>
</dbReference>
<protein>
    <submittedName>
        <fullName evidence="2">Uncharacterized protein</fullName>
    </submittedName>
</protein>
<dbReference type="Proteomes" id="UP001596091">
    <property type="component" value="Unassembled WGS sequence"/>
</dbReference>
<gene>
    <name evidence="2" type="ORF">ACFPT7_17305</name>
</gene>
<feature type="signal peptide" evidence="1">
    <location>
        <begin position="1"/>
        <end position="18"/>
    </location>
</feature>
<dbReference type="RefSeq" id="WP_263340967.1">
    <property type="nucleotide sequence ID" value="NZ_JAGSYH010000006.1"/>
</dbReference>
<evidence type="ECO:0000256" key="1">
    <source>
        <dbReference type="SAM" id="SignalP"/>
    </source>
</evidence>